<dbReference type="Gene3D" id="3.40.50.1580">
    <property type="entry name" value="Nucleoside phosphorylase domain"/>
    <property type="match status" value="1"/>
</dbReference>
<evidence type="ECO:0000259" key="4">
    <source>
        <dbReference type="Pfam" id="PF01048"/>
    </source>
</evidence>
<comment type="catalytic activity">
    <reaction evidence="3">
        <text>uridine + phosphate = alpha-D-ribose 1-phosphate + uracil</text>
        <dbReference type="Rhea" id="RHEA:24388"/>
        <dbReference type="ChEBI" id="CHEBI:16704"/>
        <dbReference type="ChEBI" id="CHEBI:17568"/>
        <dbReference type="ChEBI" id="CHEBI:43474"/>
        <dbReference type="ChEBI" id="CHEBI:57720"/>
        <dbReference type="EC" id="2.4.2.3"/>
    </reaction>
</comment>
<gene>
    <name evidence="5" type="ORF">US50_C0032G0004</name>
</gene>
<dbReference type="PANTHER" id="PTHR43691">
    <property type="entry name" value="URIDINE PHOSPHORYLASE"/>
    <property type="match status" value="1"/>
</dbReference>
<evidence type="ECO:0000313" key="5">
    <source>
        <dbReference type="EMBL" id="KKQ34900.1"/>
    </source>
</evidence>
<comment type="caution">
    <text evidence="5">The sequence shown here is derived from an EMBL/GenBank/DDBJ whole genome shotgun (WGS) entry which is preliminary data.</text>
</comment>
<dbReference type="InterPro" id="IPR035994">
    <property type="entry name" value="Nucleoside_phosphorylase_sf"/>
</dbReference>
<dbReference type="PANTHER" id="PTHR43691:SF11">
    <property type="entry name" value="FI09636P-RELATED"/>
    <property type="match status" value="1"/>
</dbReference>
<evidence type="ECO:0000256" key="3">
    <source>
        <dbReference type="ARBA" id="ARBA00048447"/>
    </source>
</evidence>
<organism evidence="5 6">
    <name type="scientific">Candidatus Nomurabacteria bacterium GW2011_GWB1_37_5</name>
    <dbReference type="NCBI Taxonomy" id="1618742"/>
    <lineage>
        <taxon>Bacteria</taxon>
        <taxon>Candidatus Nomuraibacteriota</taxon>
    </lineage>
</organism>
<evidence type="ECO:0000256" key="1">
    <source>
        <dbReference type="ARBA" id="ARBA00011888"/>
    </source>
</evidence>
<dbReference type="EMBL" id="LBTF01000032">
    <property type="protein sequence ID" value="KKQ34900.1"/>
    <property type="molecule type" value="Genomic_DNA"/>
</dbReference>
<dbReference type="GO" id="GO:0005829">
    <property type="term" value="C:cytosol"/>
    <property type="evidence" value="ECO:0007669"/>
    <property type="project" value="TreeGrafter"/>
</dbReference>
<dbReference type="GO" id="GO:0004850">
    <property type="term" value="F:uridine phosphorylase activity"/>
    <property type="evidence" value="ECO:0007669"/>
    <property type="project" value="UniProtKB-EC"/>
</dbReference>
<reference evidence="5 6" key="1">
    <citation type="journal article" date="2015" name="Nature">
        <title>rRNA introns, odd ribosomes, and small enigmatic genomes across a large radiation of phyla.</title>
        <authorList>
            <person name="Brown C.T."/>
            <person name="Hug L.A."/>
            <person name="Thomas B.C."/>
            <person name="Sharon I."/>
            <person name="Castelle C.J."/>
            <person name="Singh A."/>
            <person name="Wilkins M.J."/>
            <person name="Williams K.H."/>
            <person name="Banfield J.F."/>
        </authorList>
    </citation>
    <scope>NUCLEOTIDE SEQUENCE [LARGE SCALE GENOMIC DNA]</scope>
</reference>
<dbReference type="InterPro" id="IPR000845">
    <property type="entry name" value="Nucleoside_phosphorylase_d"/>
</dbReference>
<dbReference type="Proteomes" id="UP000033876">
    <property type="component" value="Unassembled WGS sequence"/>
</dbReference>
<name>A0A0G0H8P1_9BACT</name>
<dbReference type="SUPFAM" id="SSF53167">
    <property type="entry name" value="Purine and uridine phosphorylases"/>
    <property type="match status" value="1"/>
</dbReference>
<protein>
    <recommendedName>
        <fullName evidence="2">Uridine phosphorylase</fullName>
        <ecNumber evidence="1">2.4.2.3</ecNumber>
    </recommendedName>
</protein>
<dbReference type="AlphaFoldDB" id="A0A0G0H8P1"/>
<sequence length="255" mass="29215">MYKSLSDDELKKLVGLPLKYKVKGFICMGAWDDEKYFDAIKLILNKIGIKYACRKMDNFLSHVLEICIDGNTYWFAVLYGGTMLSEYLHLACSFGSEKNINIGSCGGLYPEMNSTDLIIPTWSFGRESSAFIYDKENKDFRYYPDDMLSNKLESKIDKKYKIWKGPIVTCHAMLGETFEDVKLWSKEGYYGVEMETSTLFAVSKHFNVPSTAIVYVADNLIKGQIVGDESHEKQKGHREEVKEEIYKAAIQTLLE</sequence>
<evidence type="ECO:0000256" key="2">
    <source>
        <dbReference type="ARBA" id="ARBA00021980"/>
    </source>
</evidence>
<dbReference type="EC" id="2.4.2.3" evidence="1"/>
<feature type="domain" description="Nucleoside phosphorylase" evidence="4">
    <location>
        <begin position="88"/>
        <end position="248"/>
    </location>
</feature>
<proteinExistence type="predicted"/>
<accession>A0A0G0H8P1</accession>
<dbReference type="GO" id="GO:0009116">
    <property type="term" value="P:nucleoside metabolic process"/>
    <property type="evidence" value="ECO:0007669"/>
    <property type="project" value="InterPro"/>
</dbReference>
<evidence type="ECO:0000313" key="6">
    <source>
        <dbReference type="Proteomes" id="UP000033876"/>
    </source>
</evidence>
<dbReference type="Pfam" id="PF01048">
    <property type="entry name" value="PNP_UDP_1"/>
    <property type="match status" value="1"/>
</dbReference>